<protein>
    <recommendedName>
        <fullName evidence="6">Deoxyribose-phosphate aldolase</fullName>
        <shortName evidence="6">DERA</shortName>
        <ecNumber evidence="6">4.1.2.4</ecNumber>
    </recommendedName>
    <alternativeName>
        <fullName evidence="6">2-deoxy-D-ribose 5-phosphate aldolase</fullName>
    </alternativeName>
    <alternativeName>
        <fullName evidence="6">Phosphodeoxyriboaldolase</fullName>
        <shortName evidence="6">Deoxyriboaldolase</shortName>
    </alternativeName>
</protein>
<dbReference type="HAMAP" id="MF_00114">
    <property type="entry name" value="DeoC_type1"/>
    <property type="match status" value="1"/>
</dbReference>
<dbReference type="PANTHER" id="PTHR10889:SF1">
    <property type="entry name" value="DEOXYRIBOSE-PHOSPHATE ALDOLASE"/>
    <property type="match status" value="1"/>
</dbReference>
<dbReference type="InterPro" id="IPR011343">
    <property type="entry name" value="DeoC"/>
</dbReference>
<keyword evidence="8" id="KW-1185">Reference proteome</keyword>
<keyword evidence="2 6" id="KW-0963">Cytoplasm</keyword>
<comment type="caution">
    <text evidence="7">The sequence shown here is derived from an EMBL/GenBank/DDBJ whole genome shotgun (WGS) entry which is preliminary data.</text>
</comment>
<dbReference type="Proteomes" id="UP000644147">
    <property type="component" value="Unassembled WGS sequence"/>
</dbReference>
<dbReference type="Gene3D" id="3.20.20.70">
    <property type="entry name" value="Aldolase class I"/>
    <property type="match status" value="1"/>
</dbReference>
<dbReference type="SMART" id="SM01133">
    <property type="entry name" value="DeoC"/>
    <property type="match status" value="1"/>
</dbReference>
<name>A0ABS1BWF3_9BACT</name>
<dbReference type="PANTHER" id="PTHR10889">
    <property type="entry name" value="DEOXYRIBOSE-PHOSPHATE ALDOLASE"/>
    <property type="match status" value="1"/>
</dbReference>
<dbReference type="CDD" id="cd00959">
    <property type="entry name" value="DeoC"/>
    <property type="match status" value="1"/>
</dbReference>
<accession>A0ABS1BWF3</accession>
<dbReference type="InterPro" id="IPR028581">
    <property type="entry name" value="DeoC_typeI"/>
</dbReference>
<evidence type="ECO:0000313" key="8">
    <source>
        <dbReference type="Proteomes" id="UP000644147"/>
    </source>
</evidence>
<dbReference type="PIRSF" id="PIRSF001357">
    <property type="entry name" value="DeoC"/>
    <property type="match status" value="1"/>
</dbReference>
<comment type="function">
    <text evidence="6">Catalyzes a reversible aldol reaction between acetaldehyde and D-glyceraldehyde 3-phosphate to generate 2-deoxy-D-ribose 5-phosphate.</text>
</comment>
<reference evidence="7 8" key="1">
    <citation type="submission" date="2020-12" db="EMBL/GenBank/DDBJ databases">
        <title>Bacterial novel species Adhaeribacter sp. BT258 isolated from soil.</title>
        <authorList>
            <person name="Jung H.-Y."/>
        </authorList>
    </citation>
    <scope>NUCLEOTIDE SEQUENCE [LARGE SCALE GENOMIC DNA]</scope>
    <source>
        <strain evidence="7 8">BT258</strain>
    </source>
</reference>
<keyword evidence="4 6" id="KW-0704">Schiff base</keyword>
<dbReference type="Pfam" id="PF01791">
    <property type="entry name" value="DeoC"/>
    <property type="match status" value="1"/>
</dbReference>
<dbReference type="EMBL" id="JAEHFX010000001">
    <property type="protein sequence ID" value="MBK0401449.1"/>
    <property type="molecule type" value="Genomic_DNA"/>
</dbReference>
<comment type="catalytic activity">
    <reaction evidence="5 6">
        <text>2-deoxy-D-ribose 5-phosphate = D-glyceraldehyde 3-phosphate + acetaldehyde</text>
        <dbReference type="Rhea" id="RHEA:12821"/>
        <dbReference type="ChEBI" id="CHEBI:15343"/>
        <dbReference type="ChEBI" id="CHEBI:59776"/>
        <dbReference type="ChEBI" id="CHEBI:62877"/>
        <dbReference type="EC" id="4.1.2.4"/>
    </reaction>
</comment>
<dbReference type="RefSeq" id="WP_200504082.1">
    <property type="nucleotide sequence ID" value="NZ_JAEHFX010000001.1"/>
</dbReference>
<keyword evidence="3 6" id="KW-0456">Lyase</keyword>
<dbReference type="InterPro" id="IPR002915">
    <property type="entry name" value="DeoC/FbaB/LacD_aldolase"/>
</dbReference>
<proteinExistence type="inferred from homology"/>
<dbReference type="EC" id="4.1.2.4" evidence="6"/>
<dbReference type="SUPFAM" id="SSF51569">
    <property type="entry name" value="Aldolase"/>
    <property type="match status" value="1"/>
</dbReference>
<evidence type="ECO:0000256" key="1">
    <source>
        <dbReference type="ARBA" id="ARBA00010936"/>
    </source>
</evidence>
<feature type="active site" description="Proton donor/acceptor" evidence="6">
    <location>
        <position position="89"/>
    </location>
</feature>
<comment type="subcellular location">
    <subcellularLocation>
        <location evidence="6">Cytoplasm</location>
    </subcellularLocation>
</comment>
<evidence type="ECO:0000313" key="7">
    <source>
        <dbReference type="EMBL" id="MBK0401449.1"/>
    </source>
</evidence>
<evidence type="ECO:0000256" key="6">
    <source>
        <dbReference type="HAMAP-Rule" id="MF_00114"/>
    </source>
</evidence>
<gene>
    <name evidence="6 7" type="primary">deoC</name>
    <name evidence="7" type="ORF">I5M27_00550</name>
</gene>
<dbReference type="GO" id="GO:0004139">
    <property type="term" value="F:deoxyribose-phosphate aldolase activity"/>
    <property type="evidence" value="ECO:0007669"/>
    <property type="project" value="UniProtKB-EC"/>
</dbReference>
<comment type="similarity">
    <text evidence="1 6">Belongs to the DeoC/FbaB aldolase family. DeoC type 1 subfamily.</text>
</comment>
<dbReference type="InterPro" id="IPR013785">
    <property type="entry name" value="Aldolase_TIM"/>
</dbReference>
<evidence type="ECO:0000256" key="2">
    <source>
        <dbReference type="ARBA" id="ARBA00022490"/>
    </source>
</evidence>
<evidence type="ECO:0000256" key="5">
    <source>
        <dbReference type="ARBA" id="ARBA00048791"/>
    </source>
</evidence>
<comment type="pathway">
    <text evidence="6">Carbohydrate degradation; 2-deoxy-D-ribose 1-phosphate degradation; D-glyceraldehyde 3-phosphate and acetaldehyde from 2-deoxy-alpha-D-ribose 1-phosphate: step 2/2.</text>
</comment>
<evidence type="ECO:0000256" key="4">
    <source>
        <dbReference type="ARBA" id="ARBA00023270"/>
    </source>
</evidence>
<sequence>MNLAAYIDHTLLRPDATQEQILSLCAEAKAYNFAAVCVPPCYVKTAKEALAETSVNIASVIGFPLGYSLTDVKFFETHKALAHGASEIDMVINVAAFKSGHFSEVQDEIEQLSTLCHFKNAVLKVIVETALLTEKELVQVCEMCAVANVDYVKTSTGFASRGAGLRDVEIMRANLPENIKIKASGGIKTREFALELIAAGANRLGTSSGIALMQD</sequence>
<feature type="active site" description="Proton donor/acceptor" evidence="6">
    <location>
        <position position="182"/>
    </location>
</feature>
<evidence type="ECO:0000256" key="3">
    <source>
        <dbReference type="ARBA" id="ARBA00023239"/>
    </source>
</evidence>
<feature type="active site" description="Schiff-base intermediate with acetaldehyde" evidence="6">
    <location>
        <position position="153"/>
    </location>
</feature>
<organism evidence="7 8">
    <name type="scientific">Adhaeribacter terrigena</name>
    <dbReference type="NCBI Taxonomy" id="2793070"/>
    <lineage>
        <taxon>Bacteria</taxon>
        <taxon>Pseudomonadati</taxon>
        <taxon>Bacteroidota</taxon>
        <taxon>Cytophagia</taxon>
        <taxon>Cytophagales</taxon>
        <taxon>Hymenobacteraceae</taxon>
        <taxon>Adhaeribacter</taxon>
    </lineage>
</organism>
<dbReference type="NCBIfam" id="TIGR00126">
    <property type="entry name" value="deoC"/>
    <property type="match status" value="1"/>
</dbReference>